<feature type="region of interest" description="Disordered" evidence="4">
    <location>
        <begin position="2602"/>
        <end position="2631"/>
    </location>
</feature>
<feature type="domain" description="ALMS motif" evidence="5">
    <location>
        <begin position="2952"/>
        <end position="3080"/>
    </location>
</feature>
<gene>
    <name evidence="7" type="primary">alms1.S</name>
</gene>
<organism evidence="6 7">
    <name type="scientific">Xenopus laevis</name>
    <name type="common">African clawed frog</name>
    <dbReference type="NCBI Taxonomy" id="8355"/>
    <lineage>
        <taxon>Eukaryota</taxon>
        <taxon>Metazoa</taxon>
        <taxon>Chordata</taxon>
        <taxon>Craniata</taxon>
        <taxon>Vertebrata</taxon>
        <taxon>Euteleostomi</taxon>
        <taxon>Amphibia</taxon>
        <taxon>Batrachia</taxon>
        <taxon>Anura</taxon>
        <taxon>Pipoidea</taxon>
        <taxon>Pipidae</taxon>
        <taxon>Xenopodinae</taxon>
        <taxon>Xenopus</taxon>
        <taxon>Xenopus</taxon>
    </lineage>
</organism>
<feature type="region of interest" description="Disordered" evidence="4">
    <location>
        <begin position="746"/>
        <end position="805"/>
    </location>
</feature>
<comment type="subcellular location">
    <subcellularLocation>
        <location evidence="1">Cytoplasm</location>
        <location evidence="1">Cytoskeleton</location>
        <location evidence="1">Microtubule organizing center</location>
        <location evidence="1">Centrosome</location>
    </subcellularLocation>
</comment>
<dbReference type="GeneID" id="108706475"/>
<feature type="compositionally biased region" description="Polar residues" evidence="4">
    <location>
        <begin position="794"/>
        <end position="805"/>
    </location>
</feature>
<feature type="compositionally biased region" description="Polar residues" evidence="4">
    <location>
        <begin position="559"/>
        <end position="588"/>
    </location>
</feature>
<evidence type="ECO:0000259" key="5">
    <source>
        <dbReference type="Pfam" id="PF15309"/>
    </source>
</evidence>
<feature type="region of interest" description="Disordered" evidence="4">
    <location>
        <begin position="2088"/>
        <end position="2126"/>
    </location>
</feature>
<proteinExistence type="predicted"/>
<sequence>MEEEETAALETEKPEVPDGSSLIATTPPISHFCLVEEDVSQSSSPGTHISSTSGISLGEAIRQSASKGMESWYQLPAEEDASSFMPPFNETGAFANQTEFPTIEEGTLHSEPDETKGLTLGNMHSLRFETQDSRLSPCLPLLISTSTQGHKIFDDTLYQQTELDFAPLSASLDISEFPGHTSKSLLISDAETLTAKEVSEDVVGENTTLTKNPLPFSTEGDHDFTNLHVLSQHPLPSTQEDVDFVQWSHTISNNTKSEPLQAASYNKQPASPLENLDMVFSQEDGSFLDSSIPAPVLLELLEKEVGILGSSEVSSTNSSSENVSNKIAGIRYTPQDLHLGEQMYYNSQPQGLDDSEKISEQYLVEGETFQDSSEIDFNIETLKDDESLHPNKNRFHHSGITLRLSKGPSSVPGKDDLHKQLCDEIQKRYKERMLLKSTAGPGEKGATHDISSLTKASTDLNKNDTVVEVQSSVTPDELTVFSRCSIERGHKDSEISPTVNPTVEDSSFIGRLAYPISQSTPGTFTGITVRNKLTDRLMQIKAKLTGSNMYLTEEPLSNTSTAPVFTKPQSLQSSQDYAESNDSQTSLSPDRRRIQSLPSLNYIEKVGSWNTNQSFDALVLRGLTGISPKKKAYHAVADSLNRMLSKQSDSTLPKSRPFTLSRGTGSMNNLTATETEHSGNPQLIRSQSCTTVPTRSTESADTDTQGAVVISVKQGSGRVAESNDVQKVGSYNLVPLDSSLVYKSLEQPVDNKETTEKPSSGQERTSQTQQLKGDVGSSTMAMDRFSDVSPDNEFLSSSCSSGHTNQMHSLTSLEVDNFVPLWQPSVKTPEELKEINIEERIPTYLRNLGIDQSPSTILTPFAPKGPIREHEFSPSELRTIKGSTATPNRSMRFSEGGSQSEADISQSSVYSTASTTSVSIPMGSDAGLDSPLPAEMFSQFSSRSTGDRPVSKYDMTKRFGEDNENLQSGLKEVAVGILASEFQAVDIGAAPPLSMEHQGGMENAESLNMVKQLLDHFKCKTISPDQHFSNTSDIEATDFLGMASVSVTPLQKPASAASIGSVAGIPMQNPALDDSFSSVAGIPMQNPASADSFSSVSGIPMQKPASADSFSSVSGIPMQKPASADSFSSVSGIPMQNPASADSFSSVSGIPLQKPASADSFSSVSGILLQKPPMADSFSWVAGIPMQKPASADSFSSVSGIPMQKPASADSFSSVSGIPMQKPASADSFSSVSGIPMQNPASADLFSSVAGIPMQKPASADSFGSVSGIPMQKPVSADSFNSVSGIPLQKPASEDNFSLVSGISTQKLASADSFNSVSGIPLQKPTSADYFNSVSGIPLQKPASADSFSSVSGIPMQKPASADSFSSVSGIPMQNPASADLFSSVAGIPMQKPVSADSFNSVSGIPLQKPASEDNFSLVSGISTQKLASADSFNSVSGIPLQKPTSADYFNSVSGIPLQKPASADSFSSVAGIPMLKPAFPDSFGLPSVSGIPLQILASADPFGSASVSGNPLQKPASAVSFNLGSISGIPLQNSALDSVNDSFVGAKTLNEIRKLLAEADTVGLNESGNSYAASQVKGISGSSSPMWLKSGDSIASAALESRFTNLKDDRLPELSWDASRNSSLKFDKDSQVNVGWDDSLASTDQFKYSIDLENKIEGLNQSIPQLKQESLYERSEPEGEVMTVNKVQFYSPFRDGTRNNKASTSSGATECNSGLPRNVTSVIGGLEKALAMAALSYGRVTEEVTESDDSTADSLAGRVKSLLKKDAPLMHTTQTSSDGGETRTRASVQLKLANRSSITETILNEEDRRRIEQIKRELMEGAKESQLEQNASHVNADRMACDLWLKSEPFYLCPTPSPDLSQSNPRTQPEVIENTLEQLAPFTATGTFYKGNGETSVKEKSGLLGEFIVPLQLTDLHCTEATQGKLSQQEAPVSPKSSLEFSKPVKSITFSSHKRSSPLSLSSSSERGSPAEISSAVQARTYDGADPNKLTPTATAEWISDNCTAVLDAQHTPVSQLEHRHWQQSPSPDSSECGHHAQSSFALSTENESSPEHPGNIISLAPEITTHSLPDFIQVVPLSVSLNQSFHSGHADRQRPDFTEENDERVHFSAEPLTPSSSSPTASSPARKAISCVHVQISPKQEDCKKLDFGPKLSSGSAWVNDVANGKLQSEEPDLSASRATNLQGKEGALIKQDCVDEELISSSPQFHTKPSGSGIQLLASTLTTPERAATVQFSRIPSHDATTQITTESPAITTFSAEIFIDSREKDIISTSDVTARTTPYCAHLSPATDQPLLVPYRPHGSPEFYYVPYTDGLSRFSPVSTIESSHTGSNDAVSPKFPVEVLGSGTDRLPDSAMVWHKEGIYSKGPSPKLAWEGSTAPHKATALETSPRRSAVRHALEKESEHQMGSYGKAPYTALTQRDLHHELSSRLDRERERPFLFSSQTEENVFFPLKPEIDFSREQQCDDATSLRRNNPAESSVLRKTKSLFAPFSKSFQSPEVTGRRSESGQVSAYTLDGNSISDNGEHSLTSARYISDGHKQLHKSQSNLNQSDVSQQSLDDLWARYTNRKKLQQSVTMNNHELSLMERLHRLARLFHNSSSQLSAKDEPLPDPEQSKNHVKERIWEDSGRKAERWNVKKHSGMNLSVRKGYSLNEMEVMDPADKTSVGLDFYPLLRNNKSDSTPSETEMATQTGSEVATQTSESSSVATLTVSSSISTIDTARLINAFGPERVCPSSRLFHLYNAIDLQKRRSEENKGMHSRTDTGEVYRSSHKTPDSASSVSTSEKSWQPRPALKSKKSSKYLNKGVQAGNLEIVNSATKKNTRDVGTVFPSPRGYAHKPHTQGHIQREERSWCSNAFTQQSGRNRQGTAQGLSWFVPAENLKSDSRKENRSDIKKAPSASWYEPMTNTKPWREPLREKNMEEQFLKRVHGQLNRSHLDPPENKVLKPFSKVTLQESLKSHRPDFIFRSRERVKRLHLLAEERRLQTVFQSEREKLFNQPVKTSKWETEQQLQDYRLNQKNRMIPKKEMVQHSKRIYEQLPEVKKRREEEKRRQEYQSYRLKAQHFQKKVTNHVLGKKTPWN</sequence>
<evidence type="ECO:0000256" key="3">
    <source>
        <dbReference type="ARBA" id="ARBA00023212"/>
    </source>
</evidence>
<feature type="region of interest" description="Disordered" evidence="4">
    <location>
        <begin position="2886"/>
        <end position="2912"/>
    </location>
</feature>
<feature type="region of interest" description="Disordered" evidence="4">
    <location>
        <begin position="2370"/>
        <end position="2395"/>
    </location>
</feature>
<evidence type="ECO:0000313" key="6">
    <source>
        <dbReference type="Proteomes" id="UP000186698"/>
    </source>
</evidence>
<dbReference type="GO" id="GO:0008017">
    <property type="term" value="F:microtubule binding"/>
    <property type="evidence" value="ECO:0007669"/>
    <property type="project" value="TreeGrafter"/>
</dbReference>
<feature type="compositionally biased region" description="Polar residues" evidence="4">
    <location>
        <begin position="2509"/>
        <end position="2528"/>
    </location>
</feature>
<dbReference type="GO" id="GO:0005813">
    <property type="term" value="C:centrosome"/>
    <property type="evidence" value="ECO:0000318"/>
    <property type="project" value="GO_Central"/>
</dbReference>
<feature type="compositionally biased region" description="Basic and acidic residues" evidence="4">
    <location>
        <begin position="2753"/>
        <end position="2768"/>
    </location>
</feature>
<feature type="region of interest" description="Disordered" evidence="4">
    <location>
        <begin position="2753"/>
        <end position="2804"/>
    </location>
</feature>
<feature type="region of interest" description="Disordered" evidence="4">
    <location>
        <begin position="2499"/>
        <end position="2528"/>
    </location>
</feature>
<keyword evidence="2" id="KW-0963">Cytoplasm</keyword>
<dbReference type="OrthoDB" id="6163239at2759"/>
<feature type="compositionally biased region" description="Polar residues" evidence="4">
    <location>
        <begin position="2038"/>
        <end position="2049"/>
    </location>
</feature>
<protein>
    <submittedName>
        <fullName evidence="7">Uncharacterized protein alms1.S isoform X1</fullName>
    </submittedName>
</protein>
<feature type="region of interest" description="Disordered" evidence="4">
    <location>
        <begin position="2826"/>
        <end position="2852"/>
    </location>
</feature>
<dbReference type="RefSeq" id="XP_041435257.1">
    <property type="nucleotide sequence ID" value="XM_041579323.1"/>
</dbReference>
<accession>A0A8J1M0L2</accession>
<dbReference type="GO" id="GO:0046599">
    <property type="term" value="P:regulation of centriole replication"/>
    <property type="evidence" value="ECO:0000318"/>
    <property type="project" value="GO_Central"/>
</dbReference>
<evidence type="ECO:0000256" key="4">
    <source>
        <dbReference type="SAM" id="MobiDB-lite"/>
    </source>
</evidence>
<feature type="compositionally biased region" description="Basic and acidic residues" evidence="4">
    <location>
        <begin position="2886"/>
        <end position="2898"/>
    </location>
</feature>
<feature type="compositionally biased region" description="Polar residues" evidence="4">
    <location>
        <begin position="2778"/>
        <end position="2789"/>
    </location>
</feature>
<feature type="compositionally biased region" description="Polar residues" evidence="4">
    <location>
        <begin position="686"/>
        <end position="705"/>
    </location>
</feature>
<feature type="compositionally biased region" description="Basic and acidic residues" evidence="4">
    <location>
        <begin position="2606"/>
        <end position="2631"/>
    </location>
</feature>
<feature type="compositionally biased region" description="Low complexity" evidence="4">
    <location>
        <begin position="1958"/>
        <end position="1976"/>
    </location>
</feature>
<dbReference type="Pfam" id="PF15309">
    <property type="entry name" value="ALMS_motif"/>
    <property type="match status" value="1"/>
</dbReference>
<feature type="region of interest" description="Disordered" evidence="4">
    <location>
        <begin position="2013"/>
        <end position="2059"/>
    </location>
</feature>
<dbReference type="KEGG" id="xla:108706475"/>
<name>A0A8J1M0L2_XENLA</name>
<feature type="region of interest" description="Disordered" evidence="4">
    <location>
        <begin position="880"/>
        <end position="907"/>
    </location>
</feature>
<evidence type="ECO:0000256" key="1">
    <source>
        <dbReference type="ARBA" id="ARBA00004300"/>
    </source>
</evidence>
<feature type="region of interest" description="Disordered" evidence="4">
    <location>
        <begin position="2679"/>
        <end position="2703"/>
    </location>
</feature>
<feature type="region of interest" description="Disordered" evidence="4">
    <location>
        <begin position="1"/>
        <end position="25"/>
    </location>
</feature>
<dbReference type="Proteomes" id="UP000186698">
    <property type="component" value="Chromosome 1S"/>
</dbReference>
<feature type="compositionally biased region" description="Polar residues" evidence="4">
    <location>
        <begin position="757"/>
        <end position="780"/>
    </location>
</feature>
<dbReference type="GO" id="GO:0005814">
    <property type="term" value="C:centriole"/>
    <property type="evidence" value="ECO:0000318"/>
    <property type="project" value="GO_Central"/>
</dbReference>
<feature type="compositionally biased region" description="Low complexity" evidence="4">
    <location>
        <begin position="2110"/>
        <end position="2126"/>
    </location>
</feature>
<keyword evidence="6" id="KW-1185">Reference proteome</keyword>
<dbReference type="GO" id="GO:0005829">
    <property type="term" value="C:cytosol"/>
    <property type="evidence" value="ECO:0000318"/>
    <property type="project" value="GO_Central"/>
</dbReference>
<feature type="compositionally biased region" description="Polar residues" evidence="4">
    <location>
        <begin position="881"/>
        <end position="904"/>
    </location>
</feature>
<feature type="region of interest" description="Disordered" evidence="4">
    <location>
        <begin position="1953"/>
        <end position="1989"/>
    </location>
</feature>
<feature type="compositionally biased region" description="Basic and acidic residues" evidence="4">
    <location>
        <begin position="2090"/>
        <end position="2109"/>
    </location>
</feature>
<feature type="region of interest" description="Disordered" evidence="4">
    <location>
        <begin position="686"/>
        <end position="706"/>
    </location>
</feature>
<feature type="region of interest" description="Disordered" evidence="4">
    <location>
        <begin position="559"/>
        <end position="592"/>
    </location>
</feature>
<evidence type="ECO:0000256" key="2">
    <source>
        <dbReference type="ARBA" id="ARBA00022490"/>
    </source>
</evidence>
<evidence type="ECO:0000313" key="7">
    <source>
        <dbReference type="RefSeq" id="XP_041435257.1"/>
    </source>
</evidence>
<dbReference type="PANTHER" id="PTHR21553:SF22">
    <property type="entry name" value="CENTROSOME-ASSOCIATED PROTEIN ALMS1"/>
    <property type="match status" value="1"/>
</dbReference>
<feature type="compositionally biased region" description="Polar residues" evidence="4">
    <location>
        <begin position="2681"/>
        <end position="2701"/>
    </location>
</feature>
<reference evidence="7" key="1">
    <citation type="submission" date="2025-08" db="UniProtKB">
        <authorList>
            <consortium name="RefSeq"/>
        </authorList>
    </citation>
    <scope>IDENTIFICATION</scope>
    <source>
        <strain evidence="7">J_2021</strain>
        <tissue evidence="7">Erythrocytes</tissue>
    </source>
</reference>
<dbReference type="PANTHER" id="PTHR21553">
    <property type="entry name" value="ALMS1-RELATED"/>
    <property type="match status" value="1"/>
</dbReference>
<dbReference type="InterPro" id="IPR029299">
    <property type="entry name" value="ALMS_motif"/>
</dbReference>
<dbReference type="CTD" id="108706475"/>
<keyword evidence="3" id="KW-0206">Cytoskeleton</keyword>